<comment type="similarity">
    <text evidence="3">Belongs to the DOCK family.</text>
</comment>
<dbReference type="CDD" id="cd13267">
    <property type="entry name" value="PH_DOCK-D"/>
    <property type="match status" value="1"/>
</dbReference>
<evidence type="ECO:0000259" key="7">
    <source>
        <dbReference type="PROSITE" id="PS51651"/>
    </source>
</evidence>
<dbReference type="Gene3D" id="1.20.58.740">
    <property type="match status" value="1"/>
</dbReference>
<dbReference type="InterPro" id="IPR027357">
    <property type="entry name" value="DOCKER_dom"/>
</dbReference>
<keyword evidence="1" id="KW-0597">Phosphoprotein</keyword>
<evidence type="ECO:0000256" key="3">
    <source>
        <dbReference type="PROSITE-ProRule" id="PRU00983"/>
    </source>
</evidence>
<dbReference type="FunFam" id="2.60.40.150:FF:000015">
    <property type="entry name" value="dedicator of cytokinesis protein 9 isoform X1"/>
    <property type="match status" value="1"/>
</dbReference>
<dbReference type="PROSITE" id="PS50003">
    <property type="entry name" value="PH_DOMAIN"/>
    <property type="match status" value="1"/>
</dbReference>
<dbReference type="PANTHER" id="PTHR23317:SF81">
    <property type="entry name" value="DEDICATOR OF CYTOKINESIS PROTEIN 11"/>
    <property type="match status" value="1"/>
</dbReference>
<dbReference type="InterPro" id="IPR035892">
    <property type="entry name" value="C2_domain_sf"/>
</dbReference>
<reference evidence="8" key="1">
    <citation type="submission" date="2018-03" db="EMBL/GenBank/DDBJ databases">
        <title>ARS-UCD1.2.</title>
        <authorList>
            <person name="Rosen B.D."/>
            <person name="Bickhart D.M."/>
            <person name="Koren S."/>
            <person name="Schnabel R.D."/>
            <person name="Hall R."/>
            <person name="Zimin A."/>
            <person name="Dreischer C."/>
            <person name="Schultheiss S."/>
            <person name="Schroeder S.G."/>
            <person name="Elsik C.G."/>
            <person name="Couldrey C."/>
            <person name="Liu G.E."/>
            <person name="Van Tassell C.P."/>
            <person name="Phillippy A.M."/>
            <person name="Smith T.P.L."/>
            <person name="Medrano J.F."/>
        </authorList>
    </citation>
    <scope>NUCLEOTIDE SEQUENCE [LARGE SCALE GENOMIC DNA]</scope>
    <source>
        <strain evidence="8">Hereford</strain>
    </source>
</reference>
<dbReference type="InterPro" id="IPR001849">
    <property type="entry name" value="PH_domain"/>
</dbReference>
<feature type="domain" description="PH" evidence="5">
    <location>
        <begin position="165"/>
        <end position="272"/>
    </location>
</feature>
<dbReference type="Pfam" id="PF00169">
    <property type="entry name" value="PH"/>
    <property type="match status" value="1"/>
</dbReference>
<dbReference type="FunFam" id="1.25.40.410:FF:000001">
    <property type="entry name" value="dedicator of cytokinesis protein 9 isoform X2"/>
    <property type="match status" value="1"/>
</dbReference>
<evidence type="ECO:0000256" key="1">
    <source>
        <dbReference type="ARBA" id="ARBA00022553"/>
    </source>
</evidence>
<dbReference type="InterPro" id="IPR046773">
    <property type="entry name" value="DOCKER_Lobe_C"/>
</dbReference>
<name>A0AAA9TRZ1_BOVIN</name>
<dbReference type="FunFam" id="1.20.58.740:FF:000001">
    <property type="entry name" value="dedicator of cytokinesis protein 9 isoform X1"/>
    <property type="match status" value="1"/>
</dbReference>
<organism evidence="8 9">
    <name type="scientific">Bos taurus</name>
    <name type="common">Bovine</name>
    <dbReference type="NCBI Taxonomy" id="9913"/>
    <lineage>
        <taxon>Eukaryota</taxon>
        <taxon>Metazoa</taxon>
        <taxon>Chordata</taxon>
        <taxon>Craniata</taxon>
        <taxon>Vertebrata</taxon>
        <taxon>Euteleostomi</taxon>
        <taxon>Mammalia</taxon>
        <taxon>Eutheria</taxon>
        <taxon>Laurasiatheria</taxon>
        <taxon>Artiodactyla</taxon>
        <taxon>Ruminantia</taxon>
        <taxon>Pecora</taxon>
        <taxon>Bovidae</taxon>
        <taxon>Bovinae</taxon>
        <taxon>Bos</taxon>
    </lineage>
</organism>
<sequence length="1947" mass="223307">MAEVRKFTKRLSKPGTAAELRQSVSEAVRSSVVLEKTKVVEPLDYENVIAQRKTQIYSDPLRDLLMFPMEDISISVISRQRRTVQSTVPEDGEKRAQSLFVKECIKTYSTDWHVVNYKYEDFSGDFRMLPCKSLRPEKIPNHVFEIDEDCEKDEDSSSLCSQKGGVIKQGWLHKANVNSTITVTMKVFKRRYFYLTQLPDGSYILNSYKDEKNSKESKGCIYLDACIDVVQCPKMRRHAFELKMLDKYSHYLAAETEQEMEEWLITLKKIIQINTDSLVQEKKETVEISQDDEPSSQGKAENIMASLERSMHPELMKYGRETEQLNKLSRGDGRQNLFSFDSEVQRLDFSGIEPDIKPFEEKCNKRFLVNCHDLMFNILGQVGDNAKGPPTNVEPFFINLALFDVKNNCKISADFHVDLNPPSVREMLWGPSSQPATDGTPRGSSPESFIHGIAESQLRFIKQGIFSVTNPHPEIFLVARIEKVLQGNITHCAEPYIKNSDPAKTAQKVHRTAKQVCSRLGQYRMPFAWAARPIFKDIQGSLDVDGRFSPLYKQDSSKLSNEDILKLLSEYKKPEKTKLQIIPGQLNITVECVPVDFSNCITSSYVPLKPFEKNCQNITVEVEEFVPEMTKYCYPFTIYKNHLYVYPLQLKYDSQKTFAKARNIAVCVEFRDSDESDASALKCIYGKPAGSVFTTNAYAVVSHHNQNPEFYDEIKIELPIHLHQKHHLLFTFYHVSCEINTKGTTKKQDTVETPVGFAWVPLLKDGRIITLEQQLPVSANLPPGYMNLNDAESRRQPNVDIKWVDGAKPLLKIKSHLESTIYTQDLHVHKFFQHCQLIQSGSKEVPGELIKYLKCLHAMEIQVMIQFLPVILMQLFQVLTNMTHEDDVPFNCTMVLLHIVSKCHEEGLDNYLRSFIKYSFRPEKPSAPQAQLIHETLATTMIAILKQSADFLAINKLLKYSWFFFEIIAKSMATYLLEENKIKLPRGQRFSEAYHHVLHSLLLAIIPHVTIRYAEIPDESRNVNYSLASFLKRCLTLMDRGFVFNLINDYISGFSPKDPKVLAEYKFEFLQTICNHEHYIPLNLPMAFAKPKLQRVQDSNLEYSLSDEYCKHHFLVGLLLRETSIALQDNYEIRYTAISVIKNLLIKHAFDTRYQHKNQQAKIAQLYLPFVGLLLENIQRLAGRDTLYSCAAMPNSASRDEFACGFTSPTNRGSLSTDKDTAYGSFQNGHGIKREDSRGSLIPEGATGFPDQGSTGENTRQSSTRSSVSQYNRLDQYEIRSLLMCYLYIVKMISEDTLLTYWNKVSPQELINILILLEVCLFHFRYMGKRNIARVHDAWLSKHFGVDRKSQTMPALRNRSGIMQARLQHLSSLESSFTLNHSSSTTEADIFHQALLEGNTATEVSLTVLDTISFFTQCFKSQLLNNDGHNPLMKKVFDIHLAFLKNGQSEVSLKHVFASLRAFISKFPSAFFKGRVNMCAAFCYEVLKCCTSKISSTRNEASALLYLLMRNNFEYTKRKTFLRTHLQIIIAVSQLIADVALSGGSRFQESLFIINNFANSDRPMKATAFPSEVKDLTKRIRTVLMATAQMKEHEKDPEMLIDLQYSLAKSYASTPELRKTWLDSMAKIHIKNGDFSEAAMCYVHVAALVAEFLHRKKLFPNGCSAFKKITPNIDEEGAMKEDAGMMDVHYSEEVLLELLEQCVDGLWKAERYEVISEISKLIIPIYEKRREFEVNVKELDPKYAHIQVTYVKPYFDDKELTERKTEFERNHNINRFVFEAPYTLSGKKQGCIEEQCKRRTILTTSNSFPYVKKRIAINYEQQIHLKPIDVATDEIKDKTAELQKLCSSADVDMIQLQLKLQGCVSVQVNAGPLAYARAFLNDSQASKYPAKKVNELKDMFRKFIQACSIALELNERLIKEDQIEYHEGLKSNFRDMVKELSDIIHEQ</sequence>
<dbReference type="InterPro" id="IPR011993">
    <property type="entry name" value="PH-like_dom_sf"/>
</dbReference>
<accession>A0AAA9TRZ1</accession>
<dbReference type="GeneTree" id="ENSGT00940000155658"/>
<evidence type="ECO:0000259" key="6">
    <source>
        <dbReference type="PROSITE" id="PS51650"/>
    </source>
</evidence>
<dbReference type="PROSITE" id="PS51650">
    <property type="entry name" value="C2_DOCK"/>
    <property type="match status" value="1"/>
</dbReference>
<dbReference type="PANTHER" id="PTHR23317">
    <property type="entry name" value="DEDICATOR OF CYTOKINESIS DOCK"/>
    <property type="match status" value="1"/>
</dbReference>
<reference evidence="8" key="3">
    <citation type="submission" date="2025-09" db="UniProtKB">
        <authorList>
            <consortium name="Ensembl"/>
        </authorList>
    </citation>
    <scope>IDENTIFICATION</scope>
    <source>
        <strain evidence="8">Hereford</strain>
    </source>
</reference>
<dbReference type="InterPro" id="IPR021816">
    <property type="entry name" value="DOCK_C/D_N"/>
</dbReference>
<dbReference type="Gene3D" id="1.25.40.410">
    <property type="match status" value="1"/>
</dbReference>
<protein>
    <submittedName>
        <fullName evidence="8">Dedicator of cytokinesis 11</fullName>
    </submittedName>
</protein>
<keyword evidence="2" id="KW-0344">Guanine-nucleotide releasing factor</keyword>
<dbReference type="SUPFAM" id="SSF50729">
    <property type="entry name" value="PH domain-like"/>
    <property type="match status" value="1"/>
</dbReference>
<evidence type="ECO:0000259" key="5">
    <source>
        <dbReference type="PROSITE" id="PS50003"/>
    </source>
</evidence>
<evidence type="ECO:0000313" key="8">
    <source>
        <dbReference type="Ensembl" id="ENSBTAP00000099243.1"/>
    </source>
</evidence>
<dbReference type="Pfam" id="PF11878">
    <property type="entry name" value="DOCK_C-D_N"/>
    <property type="match status" value="1"/>
</dbReference>
<dbReference type="Pfam" id="PF06920">
    <property type="entry name" value="DHR-2_Lobe_A"/>
    <property type="match status" value="1"/>
</dbReference>
<dbReference type="InterPro" id="IPR043162">
    <property type="entry name" value="DOCK_C_lobe_C"/>
</dbReference>
<dbReference type="InterPro" id="IPR026791">
    <property type="entry name" value="DOCK"/>
</dbReference>
<dbReference type="InterPro" id="IPR027007">
    <property type="entry name" value="C2_DOCK-type_domain"/>
</dbReference>
<dbReference type="Proteomes" id="UP000009136">
    <property type="component" value="Chromosome X"/>
</dbReference>
<dbReference type="Gene3D" id="2.30.29.30">
    <property type="entry name" value="Pleckstrin-homology domain (PH domain)/Phosphotyrosine-binding domain (PTB)"/>
    <property type="match status" value="1"/>
</dbReference>
<proteinExistence type="inferred from homology"/>
<dbReference type="FunFam" id="2.30.29.30:FF:000016">
    <property type="entry name" value="dedicator of cytokinesis protein 9 isoform X1"/>
    <property type="match status" value="1"/>
</dbReference>
<dbReference type="PROSITE" id="PS51651">
    <property type="entry name" value="DOCKER"/>
    <property type="match status" value="1"/>
</dbReference>
<dbReference type="Gene3D" id="2.60.40.150">
    <property type="entry name" value="C2 domain"/>
    <property type="match status" value="1"/>
</dbReference>
<evidence type="ECO:0000313" key="9">
    <source>
        <dbReference type="Proteomes" id="UP000009136"/>
    </source>
</evidence>
<keyword evidence="9" id="KW-1185">Reference proteome</keyword>
<dbReference type="Pfam" id="PF14429">
    <property type="entry name" value="DOCK-C2"/>
    <property type="match status" value="1"/>
</dbReference>
<evidence type="ECO:0000256" key="4">
    <source>
        <dbReference type="SAM" id="MobiDB-lite"/>
    </source>
</evidence>
<dbReference type="GO" id="GO:0007264">
    <property type="term" value="P:small GTPase-mediated signal transduction"/>
    <property type="evidence" value="ECO:0007669"/>
    <property type="project" value="InterPro"/>
</dbReference>
<feature type="domain" description="C2 DOCK-type" evidence="6">
    <location>
        <begin position="640"/>
        <end position="818"/>
    </location>
</feature>
<dbReference type="CDD" id="cd08697">
    <property type="entry name" value="C2_Dock-D"/>
    <property type="match status" value="1"/>
</dbReference>
<feature type="domain" description="DOCKER" evidence="7">
    <location>
        <begin position="1609"/>
        <end position="1947"/>
    </location>
</feature>
<dbReference type="Pfam" id="PF20421">
    <property type="entry name" value="DHR-2_Lobe_C"/>
    <property type="match status" value="1"/>
</dbReference>
<dbReference type="InterPro" id="IPR046769">
    <property type="entry name" value="DOCKER_Lobe_A"/>
</dbReference>
<dbReference type="InterPro" id="IPR037809">
    <property type="entry name" value="C2_Dock-D"/>
</dbReference>
<dbReference type="GO" id="GO:0005085">
    <property type="term" value="F:guanyl-nucleotide exchange factor activity"/>
    <property type="evidence" value="ECO:0007669"/>
    <property type="project" value="UniProtKB-KW"/>
</dbReference>
<evidence type="ECO:0000256" key="2">
    <source>
        <dbReference type="ARBA" id="ARBA00022658"/>
    </source>
</evidence>
<dbReference type="SMART" id="SM00233">
    <property type="entry name" value="PH"/>
    <property type="match status" value="1"/>
</dbReference>
<feature type="region of interest" description="Disordered" evidence="4">
    <location>
        <begin position="1226"/>
        <end position="1267"/>
    </location>
</feature>
<gene>
    <name evidence="8" type="primary">DOCK11</name>
</gene>
<dbReference type="Ensembl" id="ENSBTAT00000117401.2">
    <property type="protein sequence ID" value="ENSBTAP00000099243.1"/>
    <property type="gene ID" value="ENSBTAG00000006439.8"/>
</dbReference>
<dbReference type="InterPro" id="IPR043161">
    <property type="entry name" value="DOCK_C_lobe_A"/>
</dbReference>
<reference evidence="8" key="2">
    <citation type="submission" date="2025-08" db="UniProtKB">
        <authorList>
            <consortium name="Ensembl"/>
        </authorList>
    </citation>
    <scope>IDENTIFICATION</scope>
    <source>
        <strain evidence="8">Hereford</strain>
    </source>
</reference>